<dbReference type="EMBL" id="OE841038">
    <property type="protein sequence ID" value="CAD7593807.1"/>
    <property type="molecule type" value="Genomic_DNA"/>
</dbReference>
<accession>A0A7R9PLG5</accession>
<gene>
    <name evidence="1" type="ORF">TGEB3V08_LOCUS5471</name>
</gene>
<organism evidence="1">
    <name type="scientific">Timema genevievae</name>
    <name type="common">Walking stick</name>
    <dbReference type="NCBI Taxonomy" id="629358"/>
    <lineage>
        <taxon>Eukaryota</taxon>
        <taxon>Metazoa</taxon>
        <taxon>Ecdysozoa</taxon>
        <taxon>Arthropoda</taxon>
        <taxon>Hexapoda</taxon>
        <taxon>Insecta</taxon>
        <taxon>Pterygota</taxon>
        <taxon>Neoptera</taxon>
        <taxon>Polyneoptera</taxon>
        <taxon>Phasmatodea</taxon>
        <taxon>Timematodea</taxon>
        <taxon>Timematoidea</taxon>
        <taxon>Timematidae</taxon>
        <taxon>Timema</taxon>
    </lineage>
</organism>
<evidence type="ECO:0000313" key="1">
    <source>
        <dbReference type="EMBL" id="CAD7593807.1"/>
    </source>
</evidence>
<dbReference type="AlphaFoldDB" id="A0A7R9PLG5"/>
<protein>
    <submittedName>
        <fullName evidence="1">Uncharacterized protein</fullName>
    </submittedName>
</protein>
<proteinExistence type="predicted"/>
<name>A0A7R9PLG5_TIMGE</name>
<reference evidence="1" key="1">
    <citation type="submission" date="2020-11" db="EMBL/GenBank/DDBJ databases">
        <authorList>
            <person name="Tran Van P."/>
        </authorList>
    </citation>
    <scope>NUCLEOTIDE SEQUENCE</scope>
</reference>
<sequence length="79" mass="8778">MDEDKDLEDLMANLGKSYSNFFGVISIFKDSVASLLCYCGVDSLTDKDSVASLLCFYGVDLLQIRTLWPVSSSHGFDNR</sequence>